<name>A0A7J0DNB8_9ERIC</name>
<gene>
    <name evidence="2" type="ORF">Acr_00g0058080</name>
</gene>
<keyword evidence="3" id="KW-1185">Reference proteome</keyword>
<dbReference type="PANTHER" id="PTHR32378">
    <property type="entry name" value="GUANINE NUCLEOTIDE-BINDING PROTEIN SUBUNIT GAMMA 3"/>
    <property type="match status" value="1"/>
</dbReference>
<dbReference type="EMBL" id="BJWL01000313">
    <property type="protein sequence ID" value="GFS38531.1"/>
    <property type="molecule type" value="Genomic_DNA"/>
</dbReference>
<dbReference type="Proteomes" id="UP000585474">
    <property type="component" value="Unassembled WGS sequence"/>
</dbReference>
<accession>A0A7J0DNB8</accession>
<feature type="region of interest" description="Disordered" evidence="1">
    <location>
        <begin position="1"/>
        <end position="29"/>
    </location>
</feature>
<proteinExistence type="predicted"/>
<organism evidence="2 3">
    <name type="scientific">Actinidia rufa</name>
    <dbReference type="NCBI Taxonomy" id="165716"/>
    <lineage>
        <taxon>Eukaryota</taxon>
        <taxon>Viridiplantae</taxon>
        <taxon>Streptophyta</taxon>
        <taxon>Embryophyta</taxon>
        <taxon>Tracheophyta</taxon>
        <taxon>Spermatophyta</taxon>
        <taxon>Magnoliopsida</taxon>
        <taxon>eudicotyledons</taxon>
        <taxon>Gunneridae</taxon>
        <taxon>Pentapetalae</taxon>
        <taxon>asterids</taxon>
        <taxon>Ericales</taxon>
        <taxon>Actinidiaceae</taxon>
        <taxon>Actinidia</taxon>
    </lineage>
</organism>
<reference evidence="3" key="1">
    <citation type="submission" date="2019-07" db="EMBL/GenBank/DDBJ databases">
        <title>De Novo Assembly of kiwifruit Actinidia rufa.</title>
        <authorList>
            <person name="Sugita-Konishi S."/>
            <person name="Sato K."/>
            <person name="Mori E."/>
            <person name="Abe Y."/>
            <person name="Kisaki G."/>
            <person name="Hamano K."/>
            <person name="Suezawa K."/>
            <person name="Otani M."/>
            <person name="Fukuda T."/>
            <person name="Manabe T."/>
            <person name="Gomi K."/>
            <person name="Tabuchi M."/>
            <person name="Akimitsu K."/>
            <person name="Kataoka I."/>
        </authorList>
    </citation>
    <scope>NUCLEOTIDE SEQUENCE [LARGE SCALE GENOMIC DNA]</scope>
    <source>
        <strain evidence="3">cv. Fuchu</strain>
    </source>
</reference>
<dbReference type="AlphaFoldDB" id="A0A7J0DNB8"/>
<evidence type="ECO:0000313" key="3">
    <source>
        <dbReference type="Proteomes" id="UP000585474"/>
    </source>
</evidence>
<dbReference type="InterPro" id="IPR055305">
    <property type="entry name" value="GG3-like"/>
</dbReference>
<protein>
    <submittedName>
        <fullName evidence="2">Guanine nucleotide-binding protein subunit gamma</fullName>
    </submittedName>
</protein>
<comment type="caution">
    <text evidence="2">The sequence shown here is derived from an EMBL/GenBank/DDBJ whole genome shotgun (WGS) entry which is preliminary data.</text>
</comment>
<sequence length="191" mass="20207">MAGSSSSSSSVVPSLPLPRPKSPPEYPDLYGKRREVAKVQMLEREITFLECGGGDLAITQTLDLSVLPENSNTLENYVMEGTSRNMAHLCTEMQKSEDSIGLVVTGNGSADHPVLTFRGFAVLAALLVSKCHTAAAIAIYVISIHVLVVQCQNAGVVAFGHDRDASTRSHAAANAAFHDVLHAPIALALAL</sequence>
<evidence type="ECO:0000313" key="2">
    <source>
        <dbReference type="EMBL" id="GFS38531.1"/>
    </source>
</evidence>
<evidence type="ECO:0000256" key="1">
    <source>
        <dbReference type="SAM" id="MobiDB-lite"/>
    </source>
</evidence>
<dbReference type="OrthoDB" id="1936517at2759"/>
<feature type="compositionally biased region" description="Pro residues" evidence="1">
    <location>
        <begin position="15"/>
        <end position="26"/>
    </location>
</feature>
<dbReference type="PANTHER" id="PTHR32378:SF10">
    <property type="entry name" value="GUANINE NUCLEOTIDE-BINDING PROTEIN SUBUNIT GAMMA 3"/>
    <property type="match status" value="1"/>
</dbReference>
<feature type="compositionally biased region" description="Low complexity" evidence="1">
    <location>
        <begin position="1"/>
        <end position="14"/>
    </location>
</feature>